<evidence type="ECO:0000256" key="3">
    <source>
        <dbReference type="ARBA" id="ARBA00022525"/>
    </source>
</evidence>
<evidence type="ECO:0000313" key="7">
    <source>
        <dbReference type="Proteomes" id="UP000017944"/>
    </source>
</evidence>
<sequence>MHITNLGLHQVSFQSGDSYKGAEETGNQKSVSVISYQRVKNGERNKGVEALNRLYLQNQTSLTGKGLLFARDRAAVFYEAIKLAGGDTSKIKAMMEQLDTYKLGEVDKRNINELNKVISEEIRAQLGIKNKKELQSEIKQIFTNHLNNKNWEPINKNINYHGKNYGFQLTPASHMKIGNKNIFVKEYNGKGICCASTRESQHIANMWLSKVVDDEGKEIFSGIRHGVISAYGLKKNSSERAVAARNKAEELASAALYSRRELLSQALSGKTVDLKIVSTSLLTPTSLTGGEESMLKDQVKALKGLNSKRGEPTKLLIRNSDGLLQEVNVNLKVVTFNFGVNELALKMGLGWRNVDKLNGESICSLLGDNFLKNGVIGGWAAEAIEKNPSCKNDVIYLANQIKEILNKKLQKNDNGEPYKLSQRMALLAYTIGAVPCWNCKSGKDRTGMQDAEIKREIIRKHETGQFSQLNSKLSSEEKRLFSTILMNSGNMEIQEMNTGVPGNKVMKKLPLSSLELSYAERIGDPKIWNMVKGYSSFV</sequence>
<comment type="subcellular location">
    <subcellularLocation>
        <location evidence="1">Secreted</location>
    </subcellularLocation>
</comment>
<dbReference type="Pfam" id="PF05925">
    <property type="entry name" value="IpgD"/>
    <property type="match status" value="1"/>
</dbReference>
<comment type="similarity">
    <text evidence="2">Belongs to the phosphatase IpgD/SopB family.</text>
</comment>
<dbReference type="GO" id="GO:0005576">
    <property type="term" value="C:extracellular region"/>
    <property type="evidence" value="ECO:0007669"/>
    <property type="project" value="UniProtKB-SubCell"/>
</dbReference>
<name>A0A090NZ22_SHIDY</name>
<evidence type="ECO:0000256" key="1">
    <source>
        <dbReference type="ARBA" id="ARBA00004613"/>
    </source>
</evidence>
<evidence type="ECO:0000256" key="2">
    <source>
        <dbReference type="ARBA" id="ARBA00009007"/>
    </source>
</evidence>
<evidence type="ECO:0000256" key="4">
    <source>
        <dbReference type="ARBA" id="ARBA00022801"/>
    </source>
</evidence>
<dbReference type="GO" id="GO:0034597">
    <property type="term" value="F:phosphatidylinositol-4,5-bisphosphate 4-phosphatase activity"/>
    <property type="evidence" value="ECO:0007669"/>
    <property type="project" value="UniProtKB-EC"/>
</dbReference>
<evidence type="ECO:0000256" key="5">
    <source>
        <dbReference type="ARBA" id="ARBA00023026"/>
    </source>
</evidence>
<accession>A0A090NZ22</accession>
<evidence type="ECO:0000313" key="6">
    <source>
        <dbReference type="EMBL" id="ESU82258.1"/>
    </source>
</evidence>
<dbReference type="Proteomes" id="UP000017944">
    <property type="component" value="Unassembled WGS sequence"/>
</dbReference>
<gene>
    <name evidence="6" type="ORF">WRSd3_00194</name>
</gene>
<dbReference type="PATRIC" id="fig|1401327.3.peg.178"/>
<keyword evidence="5" id="KW-0843">Virulence</keyword>
<dbReference type="PRINTS" id="PR01734">
    <property type="entry name" value="TYPE3OMBPROT"/>
</dbReference>
<dbReference type="InterPro" id="IPR008108">
    <property type="entry name" value="IpgD/SopB"/>
</dbReference>
<dbReference type="EMBL" id="AXUT01000016">
    <property type="protein sequence ID" value="ESU82258.1"/>
    <property type="molecule type" value="Genomic_DNA"/>
</dbReference>
<keyword evidence="3" id="KW-0964">Secreted</keyword>
<dbReference type="EC" id="3.1.3.78" evidence="6"/>
<dbReference type="RefSeq" id="WP_000548332.1">
    <property type="nucleotide sequence ID" value="NZ_AXUT01000016.1"/>
</dbReference>
<proteinExistence type="inferred from homology"/>
<dbReference type="NCBIfam" id="NF011905">
    <property type="entry name" value="PRK15378.1"/>
    <property type="match status" value="1"/>
</dbReference>
<keyword evidence="4 6" id="KW-0378">Hydrolase</keyword>
<reference evidence="6 7" key="1">
    <citation type="submission" date="2013-10" db="EMBL/GenBank/DDBJ databases">
        <title>Draft genomes and the virulence plasmids of Sd1617 vaccine constructs: WRSd3 and WRSd5.</title>
        <authorList>
            <person name="Aksomboon Vongsawan A."/>
            <person name="Venkatesan M.M."/>
            <person name="Vaisvil B."/>
            <person name="Emel G."/>
            <person name="Kepatral V."/>
            <person name="Sethabutr O."/>
            <person name="Serichantalergs O."/>
            <person name="Mason C."/>
        </authorList>
    </citation>
    <scope>NUCLEOTIDE SEQUENCE [LARGE SCALE GENOMIC DNA]</scope>
    <source>
        <strain evidence="6 7">WRSd3</strain>
    </source>
</reference>
<dbReference type="AlphaFoldDB" id="A0A090NZ22"/>
<organism evidence="6 7">
    <name type="scientific">Shigella dysenteriae WRSd3</name>
    <dbReference type="NCBI Taxonomy" id="1401327"/>
    <lineage>
        <taxon>Bacteria</taxon>
        <taxon>Pseudomonadati</taxon>
        <taxon>Pseudomonadota</taxon>
        <taxon>Gammaproteobacteria</taxon>
        <taxon>Enterobacterales</taxon>
        <taxon>Enterobacteriaceae</taxon>
        <taxon>Shigella</taxon>
    </lineage>
</organism>
<protein>
    <submittedName>
        <fullName evidence="6">Inositol phosphate phosphatase ipgD</fullName>
        <ecNumber evidence="6">3.1.3.78</ecNumber>
    </submittedName>
</protein>
<comment type="caution">
    <text evidence="6">The sequence shown here is derived from an EMBL/GenBank/DDBJ whole genome shotgun (WGS) entry which is preliminary data.</text>
</comment>